<reference evidence="2" key="1">
    <citation type="submission" date="2021-05" db="EMBL/GenBank/DDBJ databases">
        <authorList>
            <person name="Alioto T."/>
            <person name="Alioto T."/>
            <person name="Gomez Garrido J."/>
        </authorList>
    </citation>
    <scope>NUCLEOTIDE SEQUENCE</scope>
</reference>
<dbReference type="PANTHER" id="PTHR46035">
    <property type="entry name" value="TETRATRICOPEPTIDE REPEAT PROTEIN 4"/>
    <property type="match status" value="1"/>
</dbReference>
<accession>A0A8D8M0U9</accession>
<sequence length="152" mass="17872">MENNSEDPNSNDKKVYTDEERSKLAEKLDGELDDFIAGLEKRSYTEGWPEDRWQEEMEKHPFFMTKFPGEGEEISPLVQGLQQLKYDPLENTPEELATTYKEEGNFNFKCKKYRNSIINYTEGLKIKCSDDDINAQLYNNRAAANFFLKNYR</sequence>
<organism evidence="2">
    <name type="scientific">Cacopsylla melanoneura</name>
    <dbReference type="NCBI Taxonomy" id="428564"/>
    <lineage>
        <taxon>Eukaryota</taxon>
        <taxon>Metazoa</taxon>
        <taxon>Ecdysozoa</taxon>
        <taxon>Arthropoda</taxon>
        <taxon>Hexapoda</taxon>
        <taxon>Insecta</taxon>
        <taxon>Pterygota</taxon>
        <taxon>Neoptera</taxon>
        <taxon>Paraneoptera</taxon>
        <taxon>Hemiptera</taxon>
        <taxon>Sternorrhyncha</taxon>
        <taxon>Psylloidea</taxon>
        <taxon>Psyllidae</taxon>
        <taxon>Psyllinae</taxon>
        <taxon>Cacopsylla</taxon>
    </lineage>
</organism>
<dbReference type="GO" id="GO:0005829">
    <property type="term" value="C:cytosol"/>
    <property type="evidence" value="ECO:0007669"/>
    <property type="project" value="TreeGrafter"/>
</dbReference>
<dbReference type="EMBL" id="HBUF01033360">
    <property type="protein sequence ID" value="CAG6615617.1"/>
    <property type="molecule type" value="Transcribed_RNA"/>
</dbReference>
<name>A0A8D8M0U9_9HEMI</name>
<dbReference type="GO" id="GO:0005634">
    <property type="term" value="C:nucleus"/>
    <property type="evidence" value="ECO:0007669"/>
    <property type="project" value="TreeGrafter"/>
</dbReference>
<evidence type="ECO:0000256" key="1">
    <source>
        <dbReference type="SAM" id="MobiDB-lite"/>
    </source>
</evidence>
<proteinExistence type="predicted"/>
<dbReference type="GO" id="GO:0030544">
    <property type="term" value="F:Hsp70 protein binding"/>
    <property type="evidence" value="ECO:0007669"/>
    <property type="project" value="TreeGrafter"/>
</dbReference>
<feature type="region of interest" description="Disordered" evidence="1">
    <location>
        <begin position="1"/>
        <end position="22"/>
    </location>
</feature>
<dbReference type="SUPFAM" id="SSF48452">
    <property type="entry name" value="TPR-like"/>
    <property type="match status" value="1"/>
</dbReference>
<feature type="compositionally biased region" description="Basic and acidic residues" evidence="1">
    <location>
        <begin position="10"/>
        <end position="22"/>
    </location>
</feature>
<protein>
    <submittedName>
        <fullName evidence="2">Tetratricopeptide repeat protein 4</fullName>
    </submittedName>
</protein>
<dbReference type="AlphaFoldDB" id="A0A8D8M0U9"/>
<evidence type="ECO:0000313" key="2">
    <source>
        <dbReference type="EMBL" id="CAG6615617.1"/>
    </source>
</evidence>
<dbReference type="PANTHER" id="PTHR46035:SF1">
    <property type="entry name" value="TETRATRICOPEPTIDE REPEAT PROTEIN 4"/>
    <property type="match status" value="1"/>
</dbReference>
<dbReference type="Gene3D" id="1.25.40.10">
    <property type="entry name" value="Tetratricopeptide repeat domain"/>
    <property type="match status" value="1"/>
</dbReference>
<dbReference type="GO" id="GO:0006457">
    <property type="term" value="P:protein folding"/>
    <property type="evidence" value="ECO:0007669"/>
    <property type="project" value="TreeGrafter"/>
</dbReference>
<dbReference type="GO" id="GO:0051879">
    <property type="term" value="F:Hsp90 protein binding"/>
    <property type="evidence" value="ECO:0007669"/>
    <property type="project" value="TreeGrafter"/>
</dbReference>
<dbReference type="InterPro" id="IPR011990">
    <property type="entry name" value="TPR-like_helical_dom_sf"/>
</dbReference>
<dbReference type="EMBL" id="HBUF01033361">
    <property type="protein sequence ID" value="CAG6615618.1"/>
    <property type="molecule type" value="Transcribed_RNA"/>
</dbReference>